<dbReference type="EMBL" id="QUZK01000037">
    <property type="protein sequence ID" value="RFF30305.1"/>
    <property type="molecule type" value="Genomic_DNA"/>
</dbReference>
<dbReference type="SUPFAM" id="SSF48452">
    <property type="entry name" value="TPR-like"/>
    <property type="match status" value="2"/>
</dbReference>
<feature type="repeat" description="TPR" evidence="1">
    <location>
        <begin position="84"/>
        <end position="117"/>
    </location>
</feature>
<name>A0A3E1K9B5_9GAMM</name>
<dbReference type="AlphaFoldDB" id="A0A3E1K9B5"/>
<dbReference type="InterPro" id="IPR019734">
    <property type="entry name" value="TPR_rpt"/>
</dbReference>
<dbReference type="Pfam" id="PF13181">
    <property type="entry name" value="TPR_8"/>
    <property type="match status" value="2"/>
</dbReference>
<dbReference type="PANTHER" id="PTHR12558:SF44">
    <property type="entry name" value="TETRATRICOPEPTIDE REPEAT-CONTAINING PROTEIN"/>
    <property type="match status" value="1"/>
</dbReference>
<gene>
    <name evidence="3" type="ORF">DZC52_09525</name>
</gene>
<dbReference type="Gene3D" id="1.25.40.10">
    <property type="entry name" value="Tetratricopeptide repeat domain"/>
    <property type="match status" value="3"/>
</dbReference>
<keyword evidence="4" id="KW-1185">Reference proteome</keyword>
<dbReference type="GO" id="GO:0051301">
    <property type="term" value="P:cell division"/>
    <property type="evidence" value="ECO:0007669"/>
    <property type="project" value="TreeGrafter"/>
</dbReference>
<comment type="caution">
    <text evidence="3">The sequence shown here is derived from an EMBL/GenBank/DDBJ whole genome shotgun (WGS) entry which is preliminary data.</text>
</comment>
<evidence type="ECO:0000256" key="1">
    <source>
        <dbReference type="PROSITE-ProRule" id="PRU00339"/>
    </source>
</evidence>
<reference evidence="3 4" key="1">
    <citation type="submission" date="2018-08" db="EMBL/GenBank/DDBJ databases">
        <title>Wenzhouxiangella salilacus sp. nov., a novel bacterium isolated from a saline lake in Xinjiang Province, China.</title>
        <authorList>
            <person name="Han S."/>
        </authorList>
    </citation>
    <scope>NUCLEOTIDE SEQUENCE [LARGE SCALE GENOMIC DNA]</scope>
    <source>
        <strain evidence="3 4">XDB06</strain>
    </source>
</reference>
<feature type="signal peptide" evidence="2">
    <location>
        <begin position="1"/>
        <end position="22"/>
    </location>
</feature>
<dbReference type="OrthoDB" id="5829198at2"/>
<proteinExistence type="predicted"/>
<feature type="repeat" description="TPR" evidence="1">
    <location>
        <begin position="371"/>
        <end position="404"/>
    </location>
</feature>
<sequence>MMKTANIVLLSALFVVSGQALAQTEVAGYQCGVEREVSAGALTERTYNRLSDIYEMIGEDNYAEAYPALESLLERNRTDEYASATILQAMAFVRAQQEQYEDAINFFKRAIDLNQLPNSQHYQMILQVAQLYYTIDRFSDALDQLDIWFCVTPDEQENKVDVWVMKASIHAQIDEFREAIAAIERAIALSDEPKEQWYQLKLGMHFELEEYAAAAEVLQILIRMNPEKKSYWVQLASVYVQLDRNRDSMAVLSLAHRKGLLDKQGEYMQLASLQQEFDFPRKAAEVLQEGLEQGIVENTRRNWEMAGGAWYEAKELERALDAYERAGAQSTDGKIDLQRAFILTDQERWEEAVEALSRAVELGGLSDSQTGNAYLLLGTALYNTGDVDGALEAFNEATDYGRVETAAREWMNHIRNERSRRASS</sequence>
<keyword evidence="1" id="KW-0802">TPR repeat</keyword>
<organism evidence="3 4">
    <name type="scientific">Wenzhouxiangella sediminis</name>
    <dbReference type="NCBI Taxonomy" id="1792836"/>
    <lineage>
        <taxon>Bacteria</taxon>
        <taxon>Pseudomonadati</taxon>
        <taxon>Pseudomonadota</taxon>
        <taxon>Gammaproteobacteria</taxon>
        <taxon>Chromatiales</taxon>
        <taxon>Wenzhouxiangellaceae</taxon>
        <taxon>Wenzhouxiangella</taxon>
    </lineage>
</organism>
<evidence type="ECO:0000313" key="3">
    <source>
        <dbReference type="EMBL" id="RFF30305.1"/>
    </source>
</evidence>
<dbReference type="InterPro" id="IPR011990">
    <property type="entry name" value="TPR-like_helical_dom_sf"/>
</dbReference>
<dbReference type="PROSITE" id="PS50005">
    <property type="entry name" value="TPR"/>
    <property type="match status" value="2"/>
</dbReference>
<dbReference type="SMART" id="SM00028">
    <property type="entry name" value="TPR"/>
    <property type="match status" value="5"/>
</dbReference>
<feature type="chain" id="PRO_5017695694" evidence="2">
    <location>
        <begin position="23"/>
        <end position="424"/>
    </location>
</feature>
<accession>A0A3E1K9B5</accession>
<evidence type="ECO:0000313" key="4">
    <source>
        <dbReference type="Proteomes" id="UP000260351"/>
    </source>
</evidence>
<protein>
    <submittedName>
        <fullName evidence="3">Tetratricopeptide repeat protein</fullName>
    </submittedName>
</protein>
<evidence type="ECO:0000256" key="2">
    <source>
        <dbReference type="SAM" id="SignalP"/>
    </source>
</evidence>
<dbReference type="Proteomes" id="UP000260351">
    <property type="component" value="Unassembled WGS sequence"/>
</dbReference>
<keyword evidence="2" id="KW-0732">Signal</keyword>
<dbReference type="PANTHER" id="PTHR12558">
    <property type="entry name" value="CELL DIVISION CYCLE 16,23,27"/>
    <property type="match status" value="1"/>
</dbReference>
<dbReference type="Pfam" id="PF13424">
    <property type="entry name" value="TPR_12"/>
    <property type="match status" value="1"/>
</dbReference>
<dbReference type="Pfam" id="PF13432">
    <property type="entry name" value="TPR_16"/>
    <property type="match status" value="2"/>
</dbReference>